<organism evidence="1 2">
    <name type="scientific">Cirrhinus molitorella</name>
    <name type="common">mud carp</name>
    <dbReference type="NCBI Taxonomy" id="172907"/>
    <lineage>
        <taxon>Eukaryota</taxon>
        <taxon>Metazoa</taxon>
        <taxon>Chordata</taxon>
        <taxon>Craniata</taxon>
        <taxon>Vertebrata</taxon>
        <taxon>Euteleostomi</taxon>
        <taxon>Actinopterygii</taxon>
        <taxon>Neopterygii</taxon>
        <taxon>Teleostei</taxon>
        <taxon>Ostariophysi</taxon>
        <taxon>Cypriniformes</taxon>
        <taxon>Cyprinidae</taxon>
        <taxon>Labeoninae</taxon>
        <taxon>Labeonini</taxon>
        <taxon>Cirrhinus</taxon>
    </lineage>
</organism>
<evidence type="ECO:0000313" key="1">
    <source>
        <dbReference type="EMBL" id="KAL1275936.1"/>
    </source>
</evidence>
<comment type="caution">
    <text evidence="1">The sequence shown here is derived from an EMBL/GenBank/DDBJ whole genome shotgun (WGS) entry which is preliminary data.</text>
</comment>
<keyword evidence="2" id="KW-1185">Reference proteome</keyword>
<evidence type="ECO:0000313" key="2">
    <source>
        <dbReference type="Proteomes" id="UP001558613"/>
    </source>
</evidence>
<dbReference type="EMBL" id="JAYMGO010000004">
    <property type="protein sequence ID" value="KAL1275936.1"/>
    <property type="molecule type" value="Genomic_DNA"/>
</dbReference>
<proteinExistence type="predicted"/>
<sequence>MSHYSAPQKPPRGLQDAFAFITTTIQKQTFHPTHNCFLVYSTPPASLRPPEITNRQSVIVHGWSGRLVIPKTHSRLSFLPCSWTVGGTASGQLHCEDLLLLREHQRYKLVVP</sequence>
<dbReference type="Proteomes" id="UP001558613">
    <property type="component" value="Unassembled WGS sequence"/>
</dbReference>
<protein>
    <submittedName>
        <fullName evidence="1">Uncharacterized protein</fullName>
    </submittedName>
</protein>
<gene>
    <name evidence="1" type="ORF">QQF64_035559</name>
</gene>
<name>A0ABR3NG48_9TELE</name>
<accession>A0ABR3NG48</accession>
<reference evidence="1 2" key="1">
    <citation type="submission" date="2023-09" db="EMBL/GenBank/DDBJ databases">
        <authorList>
            <person name="Wang M."/>
        </authorList>
    </citation>
    <scope>NUCLEOTIDE SEQUENCE [LARGE SCALE GENOMIC DNA]</scope>
    <source>
        <strain evidence="1">GT-2023</strain>
        <tissue evidence="1">Liver</tissue>
    </source>
</reference>